<dbReference type="SUPFAM" id="SSF55781">
    <property type="entry name" value="GAF domain-like"/>
    <property type="match status" value="2"/>
</dbReference>
<feature type="domain" description="Phytochrome chromophore attachment site" evidence="2">
    <location>
        <begin position="215"/>
        <end position="351"/>
    </location>
</feature>
<dbReference type="Pfam" id="PF01590">
    <property type="entry name" value="GAF"/>
    <property type="match status" value="2"/>
</dbReference>
<gene>
    <name evidence="3" type="ORF">PCC6912_57900</name>
</gene>
<dbReference type="SMART" id="SM00065">
    <property type="entry name" value="GAF"/>
    <property type="match status" value="2"/>
</dbReference>
<dbReference type="STRING" id="211165.GCA_000317285_02906"/>
<organism evidence="3 4">
    <name type="scientific">Chlorogloeopsis fritschii PCC 6912</name>
    <dbReference type="NCBI Taxonomy" id="211165"/>
    <lineage>
        <taxon>Bacteria</taxon>
        <taxon>Bacillati</taxon>
        <taxon>Cyanobacteriota</taxon>
        <taxon>Cyanophyceae</taxon>
        <taxon>Nostocales</taxon>
        <taxon>Chlorogloeopsidaceae</taxon>
        <taxon>Chlorogloeopsis</taxon>
    </lineage>
</organism>
<protein>
    <recommendedName>
        <fullName evidence="2">Phytochrome chromophore attachment site domain-containing protein</fullName>
    </recommendedName>
</protein>
<dbReference type="Gene3D" id="3.30.450.40">
    <property type="match status" value="2"/>
</dbReference>
<dbReference type="InterPro" id="IPR016132">
    <property type="entry name" value="Phyto_chromo_attachment"/>
</dbReference>
<dbReference type="InterPro" id="IPR029016">
    <property type="entry name" value="GAF-like_dom_sf"/>
</dbReference>
<dbReference type="EMBL" id="RSCJ01000037">
    <property type="protein sequence ID" value="RUR73265.1"/>
    <property type="molecule type" value="Genomic_DNA"/>
</dbReference>
<dbReference type="Proteomes" id="UP000268857">
    <property type="component" value="Unassembled WGS sequence"/>
</dbReference>
<feature type="domain" description="Phytochrome chromophore attachment site" evidence="2">
    <location>
        <begin position="387"/>
        <end position="523"/>
    </location>
</feature>
<dbReference type="OrthoDB" id="419276at2"/>
<keyword evidence="4" id="KW-1185">Reference proteome</keyword>
<sequence>MSDSYSQKQAKQNINQQQSYYQDIENLDIYTSEQTEIWLPESPQPQKLEQQAWRLKAKAIVWAIALSVLPVLAVGTAIHYHGTQLITKQIPQLKQESAQGSAATELAIHRQLSLLLTGAGITAVLGGAIAALIANRAIRPIQNAAAISTTIINRLRPESEENHSLIASKDELLILETNINLIKELLSGLLWEQKAEAEYSQLLIKISRYIRESFNEENIFRITVEEVREALNLDRVAIFRFNANWNGTFIQESVTPGLPKILSVTVSNPGFEAGYIEQYRNSCIRAIDDIYQADLTDYHIQLLEQFGVKSSLVAPILKGKQLFGLLIAHQCSRTRFWQQSEINLFAQIAMQVGFALDYARLIEQADTKINIAQVFIDTTRRIRASLNEEDVLKNTVEEVRKALSTDRVIVYGFDANWYGTVIAESVVPGFPKVLRAEIKDPCFAQGYVEKYQAGRVQATNNIYEAELTDCHINQLESFAVKANLVAPILKDEQLFGLLIAHQCSRARDWQQSEIDLFAQIAMQVGFALDHARLLDQFEQEYQSSNRIFDLWQE</sequence>
<evidence type="ECO:0000313" key="4">
    <source>
        <dbReference type="Proteomes" id="UP000268857"/>
    </source>
</evidence>
<feature type="transmembrane region" description="Helical" evidence="1">
    <location>
        <begin position="114"/>
        <end position="134"/>
    </location>
</feature>
<dbReference type="RefSeq" id="WP_016879562.1">
    <property type="nucleotide sequence ID" value="NZ_AJLN01000081.1"/>
</dbReference>
<keyword evidence="1" id="KW-0472">Membrane</keyword>
<dbReference type="PROSITE" id="PS50046">
    <property type="entry name" value="PHYTOCHROME_2"/>
    <property type="match status" value="2"/>
</dbReference>
<evidence type="ECO:0000256" key="1">
    <source>
        <dbReference type="SAM" id="Phobius"/>
    </source>
</evidence>
<proteinExistence type="predicted"/>
<evidence type="ECO:0000259" key="2">
    <source>
        <dbReference type="PROSITE" id="PS50046"/>
    </source>
</evidence>
<keyword evidence="1" id="KW-0812">Transmembrane</keyword>
<dbReference type="AlphaFoldDB" id="A0A433MYD3"/>
<reference evidence="3 4" key="1">
    <citation type="journal article" date="2019" name="Genome Biol. Evol.">
        <title>Day and night: Metabolic profiles and evolutionary relationships of six axenic non-marine cyanobacteria.</title>
        <authorList>
            <person name="Will S.E."/>
            <person name="Henke P."/>
            <person name="Boedeker C."/>
            <person name="Huang S."/>
            <person name="Brinkmann H."/>
            <person name="Rohde M."/>
            <person name="Jarek M."/>
            <person name="Friedl T."/>
            <person name="Seufert S."/>
            <person name="Schumacher M."/>
            <person name="Overmann J."/>
            <person name="Neumann-Schaal M."/>
            <person name="Petersen J."/>
        </authorList>
    </citation>
    <scope>NUCLEOTIDE SEQUENCE [LARGE SCALE GENOMIC DNA]</scope>
    <source>
        <strain evidence="3 4">PCC 6912</strain>
    </source>
</reference>
<name>A0A433MYD3_CHLFR</name>
<dbReference type="InterPro" id="IPR003018">
    <property type="entry name" value="GAF"/>
</dbReference>
<keyword evidence="1" id="KW-1133">Transmembrane helix</keyword>
<evidence type="ECO:0000313" key="3">
    <source>
        <dbReference type="EMBL" id="RUR73265.1"/>
    </source>
</evidence>
<feature type="transmembrane region" description="Helical" evidence="1">
    <location>
        <begin position="59"/>
        <end position="80"/>
    </location>
</feature>
<comment type="caution">
    <text evidence="3">The sequence shown here is derived from an EMBL/GenBank/DDBJ whole genome shotgun (WGS) entry which is preliminary data.</text>
</comment>
<accession>A0A433MYD3</accession>